<comment type="caution">
    <text evidence="1">The sequence shown here is derived from an EMBL/GenBank/DDBJ whole genome shotgun (WGS) entry which is preliminary data.</text>
</comment>
<dbReference type="AlphaFoldDB" id="X0W1L3"/>
<accession>X0W1L3</accession>
<proteinExistence type="predicted"/>
<protein>
    <submittedName>
        <fullName evidence="1">Uncharacterized protein</fullName>
    </submittedName>
</protein>
<reference evidence="1" key="1">
    <citation type="journal article" date="2014" name="Front. Microbiol.">
        <title>High frequency of phylogenetically diverse reductive dehalogenase-homologous genes in deep subseafloor sedimentary metagenomes.</title>
        <authorList>
            <person name="Kawai M."/>
            <person name="Futagami T."/>
            <person name="Toyoda A."/>
            <person name="Takaki Y."/>
            <person name="Nishi S."/>
            <person name="Hori S."/>
            <person name="Arai W."/>
            <person name="Tsubouchi T."/>
            <person name="Morono Y."/>
            <person name="Uchiyama I."/>
            <person name="Ito T."/>
            <person name="Fujiyama A."/>
            <person name="Inagaki F."/>
            <person name="Takami H."/>
        </authorList>
    </citation>
    <scope>NUCLEOTIDE SEQUENCE</scope>
    <source>
        <strain evidence="1">Expedition CK06-06</strain>
    </source>
</reference>
<gene>
    <name evidence="1" type="ORF">S01H1_59075</name>
</gene>
<organism evidence="1">
    <name type="scientific">marine sediment metagenome</name>
    <dbReference type="NCBI Taxonomy" id="412755"/>
    <lineage>
        <taxon>unclassified sequences</taxon>
        <taxon>metagenomes</taxon>
        <taxon>ecological metagenomes</taxon>
    </lineage>
</organism>
<sequence length="66" mass="8144">MNVFFMFLIYNTDAYLTQIIKINRKESLKKYNKQKEMLSKHFPIYYNKLILIPYIQIITQPDTYFL</sequence>
<name>X0W1L3_9ZZZZ</name>
<dbReference type="EMBL" id="BARS01038619">
    <property type="protein sequence ID" value="GAG24684.1"/>
    <property type="molecule type" value="Genomic_DNA"/>
</dbReference>
<evidence type="ECO:0000313" key="1">
    <source>
        <dbReference type="EMBL" id="GAG24684.1"/>
    </source>
</evidence>